<dbReference type="AlphaFoldDB" id="A0A382NPR8"/>
<organism evidence="1">
    <name type="scientific">marine metagenome</name>
    <dbReference type="NCBI Taxonomy" id="408172"/>
    <lineage>
        <taxon>unclassified sequences</taxon>
        <taxon>metagenomes</taxon>
        <taxon>ecological metagenomes</taxon>
    </lineage>
</organism>
<gene>
    <name evidence="1" type="ORF">METZ01_LOCUS316028</name>
</gene>
<reference evidence="1" key="1">
    <citation type="submission" date="2018-05" db="EMBL/GenBank/DDBJ databases">
        <authorList>
            <person name="Lanie J.A."/>
            <person name="Ng W.-L."/>
            <person name="Kazmierczak K.M."/>
            <person name="Andrzejewski T.M."/>
            <person name="Davidsen T.M."/>
            <person name="Wayne K.J."/>
            <person name="Tettelin H."/>
            <person name="Glass J.I."/>
            <person name="Rusch D."/>
            <person name="Podicherti R."/>
            <person name="Tsui H.-C.T."/>
            <person name="Winkler M.E."/>
        </authorList>
    </citation>
    <scope>NUCLEOTIDE SEQUENCE</scope>
</reference>
<name>A0A382NPR8_9ZZZZ</name>
<sequence>MPKYEHTKIKRLLKAYPKEVSENYTYSRGILENKLPEEILSNWENVGLGLAQENTHSWECALSFFKVSVEVQQHLPSGQFIGWCDSGLKLTRKSTKISISFFDSSPKTMTRLRPRYIEDWVSRVESL</sequence>
<accession>A0A382NPR8</accession>
<protein>
    <submittedName>
        <fullName evidence="1">Uncharacterized protein</fullName>
    </submittedName>
</protein>
<dbReference type="EMBL" id="UINC01101945">
    <property type="protein sequence ID" value="SVC63174.1"/>
    <property type="molecule type" value="Genomic_DNA"/>
</dbReference>
<proteinExistence type="predicted"/>
<evidence type="ECO:0000313" key="1">
    <source>
        <dbReference type="EMBL" id="SVC63174.1"/>
    </source>
</evidence>
<feature type="non-terminal residue" evidence="1">
    <location>
        <position position="127"/>
    </location>
</feature>